<proteinExistence type="inferred from homology"/>
<gene>
    <name evidence="4" type="ORF">FHR98_003238</name>
</gene>
<dbReference type="GO" id="GO:0005737">
    <property type="term" value="C:cytoplasm"/>
    <property type="evidence" value="ECO:0007669"/>
    <property type="project" value="UniProtKB-SubCell"/>
</dbReference>
<evidence type="ECO:0000256" key="2">
    <source>
        <dbReference type="PIRNR" id="PIRNR006276"/>
    </source>
</evidence>
<feature type="domain" description="UspA" evidence="3">
    <location>
        <begin position="1"/>
        <end position="141"/>
    </location>
</feature>
<dbReference type="InterPro" id="IPR006015">
    <property type="entry name" value="Universal_stress_UspA"/>
</dbReference>
<dbReference type="RefSeq" id="WP_183417748.1">
    <property type="nucleotide sequence ID" value="NZ_JACHXA010000011.1"/>
</dbReference>
<dbReference type="InterPro" id="IPR014729">
    <property type="entry name" value="Rossmann-like_a/b/a_fold"/>
</dbReference>
<dbReference type="CDD" id="cd00293">
    <property type="entry name" value="USP-like"/>
    <property type="match status" value="1"/>
</dbReference>
<dbReference type="Proteomes" id="UP000581135">
    <property type="component" value="Unassembled WGS sequence"/>
</dbReference>
<evidence type="ECO:0000313" key="4">
    <source>
        <dbReference type="EMBL" id="MBB3066927.1"/>
    </source>
</evidence>
<name>A0A839SVV3_9PROT</name>
<dbReference type="PRINTS" id="PR01438">
    <property type="entry name" value="UNVRSLSTRESS"/>
</dbReference>
<dbReference type="AlphaFoldDB" id="A0A839SVV3"/>
<dbReference type="PANTHER" id="PTHR46268:SF6">
    <property type="entry name" value="UNIVERSAL STRESS PROTEIN UP12"/>
    <property type="match status" value="1"/>
</dbReference>
<dbReference type="PIRSF" id="PIRSF006276">
    <property type="entry name" value="UspA"/>
    <property type="match status" value="1"/>
</dbReference>
<comment type="caution">
    <text evidence="4">The sequence shown here is derived from an EMBL/GenBank/DDBJ whole genome shotgun (WGS) entry which is preliminary data.</text>
</comment>
<dbReference type="Gene3D" id="3.40.50.620">
    <property type="entry name" value="HUPs"/>
    <property type="match status" value="1"/>
</dbReference>
<evidence type="ECO:0000256" key="1">
    <source>
        <dbReference type="ARBA" id="ARBA00008791"/>
    </source>
</evidence>
<comment type="similarity">
    <text evidence="1 2">Belongs to the universal stress protein A family.</text>
</comment>
<accession>A0A839SVV3</accession>
<evidence type="ECO:0000259" key="3">
    <source>
        <dbReference type="Pfam" id="PF00582"/>
    </source>
</evidence>
<keyword evidence="2" id="KW-0963">Cytoplasm</keyword>
<organism evidence="4 5">
    <name type="scientific">Limibacillus halophilus</name>
    <dbReference type="NCBI Taxonomy" id="1579333"/>
    <lineage>
        <taxon>Bacteria</taxon>
        <taxon>Pseudomonadati</taxon>
        <taxon>Pseudomonadota</taxon>
        <taxon>Alphaproteobacteria</taxon>
        <taxon>Rhodospirillales</taxon>
        <taxon>Rhodovibrionaceae</taxon>
        <taxon>Limibacillus</taxon>
    </lineage>
</organism>
<dbReference type="PANTHER" id="PTHR46268">
    <property type="entry name" value="STRESS RESPONSE PROTEIN NHAX"/>
    <property type="match status" value="1"/>
</dbReference>
<keyword evidence="5" id="KW-1185">Reference proteome</keyword>
<comment type="subcellular location">
    <subcellularLocation>
        <location evidence="2">Cytoplasm</location>
    </subcellularLocation>
</comment>
<reference evidence="4 5" key="1">
    <citation type="submission" date="2020-08" db="EMBL/GenBank/DDBJ databases">
        <title>Genomic Encyclopedia of Type Strains, Phase III (KMG-III): the genomes of soil and plant-associated and newly described type strains.</title>
        <authorList>
            <person name="Whitman W."/>
        </authorList>
    </citation>
    <scope>NUCLEOTIDE SEQUENCE [LARGE SCALE GENOMIC DNA]</scope>
    <source>
        <strain evidence="4 5">CECT 8803</strain>
    </source>
</reference>
<dbReference type="SUPFAM" id="SSF52402">
    <property type="entry name" value="Adenine nucleotide alpha hydrolases-like"/>
    <property type="match status" value="1"/>
</dbReference>
<dbReference type="EMBL" id="JACHXA010000011">
    <property type="protein sequence ID" value="MBB3066927.1"/>
    <property type="molecule type" value="Genomic_DNA"/>
</dbReference>
<evidence type="ECO:0000313" key="5">
    <source>
        <dbReference type="Proteomes" id="UP000581135"/>
    </source>
</evidence>
<dbReference type="Pfam" id="PF00582">
    <property type="entry name" value="Usp"/>
    <property type="match status" value="1"/>
</dbReference>
<sequence length="142" mass="15496">MYKDILLAVDLAHENTQSNAVASAVAFAQQFDARLHLITVVPDFGMSIVGGFFPPDYEKKVLEKAKNDLHSFSGKAIPEGLAVQHIVGHGAAYREILRYAEETKCDLIVMASHRPEVSDHLIGPNTMKVVGHANCSVLVVRS</sequence>
<dbReference type="InterPro" id="IPR006016">
    <property type="entry name" value="UspA"/>
</dbReference>
<protein>
    <recommendedName>
        <fullName evidence="2">Universal stress protein</fullName>
    </recommendedName>
</protein>